<dbReference type="PANTHER" id="PTHR12360">
    <property type="entry name" value="NUCLEAR TRANSCRIPTION FACTOR, X-BOX BINDING 1 NFX1"/>
    <property type="match status" value="1"/>
</dbReference>
<proteinExistence type="inferred from homology"/>
<evidence type="ECO:0000256" key="5">
    <source>
        <dbReference type="ARBA" id="ARBA00022771"/>
    </source>
</evidence>
<reference evidence="11" key="1">
    <citation type="submission" date="2019-11" db="UniProtKB">
        <authorList>
            <consortium name="WormBaseParasite"/>
        </authorList>
    </citation>
    <scope>IDENTIFICATION</scope>
</reference>
<dbReference type="GO" id="GO:0008270">
    <property type="term" value="F:zinc ion binding"/>
    <property type="evidence" value="ECO:0007669"/>
    <property type="project" value="UniProtKB-KW"/>
</dbReference>
<name>A0A5K3ENI2_MESCO</name>
<dbReference type="CDD" id="cd06008">
    <property type="entry name" value="NF-X1-zinc-finger"/>
    <property type="match status" value="1"/>
</dbReference>
<evidence type="ECO:0000256" key="2">
    <source>
        <dbReference type="ARBA" id="ARBA00007269"/>
    </source>
</evidence>
<comment type="similarity">
    <text evidence="2">Belongs to the NFX1 family.</text>
</comment>
<dbReference type="InterPro" id="IPR034078">
    <property type="entry name" value="NFX1_fam"/>
</dbReference>
<evidence type="ECO:0000256" key="8">
    <source>
        <dbReference type="ARBA" id="ARBA00023163"/>
    </source>
</evidence>
<keyword evidence="3" id="KW-0479">Metal-binding</keyword>
<evidence type="ECO:0000256" key="4">
    <source>
        <dbReference type="ARBA" id="ARBA00022737"/>
    </source>
</evidence>
<feature type="domain" description="NF-X1-type" evidence="10">
    <location>
        <begin position="54"/>
        <end position="73"/>
    </location>
</feature>
<protein>
    <submittedName>
        <fullName evidence="11">NF-X1-type zinc finger protein NFXL1</fullName>
    </submittedName>
</protein>
<keyword evidence="7" id="KW-0805">Transcription regulation</keyword>
<evidence type="ECO:0000256" key="1">
    <source>
        <dbReference type="ARBA" id="ARBA00004123"/>
    </source>
</evidence>
<organism evidence="11">
    <name type="scientific">Mesocestoides corti</name>
    <name type="common">Flatworm</name>
    <dbReference type="NCBI Taxonomy" id="53468"/>
    <lineage>
        <taxon>Eukaryota</taxon>
        <taxon>Metazoa</taxon>
        <taxon>Spiralia</taxon>
        <taxon>Lophotrochozoa</taxon>
        <taxon>Platyhelminthes</taxon>
        <taxon>Cestoda</taxon>
        <taxon>Eucestoda</taxon>
        <taxon>Cyclophyllidea</taxon>
        <taxon>Mesocestoididae</taxon>
        <taxon>Mesocestoides</taxon>
    </lineage>
</organism>
<dbReference type="SMART" id="SM00438">
    <property type="entry name" value="ZnF_NFX"/>
    <property type="match status" value="2"/>
</dbReference>
<dbReference type="GO" id="GO:0000981">
    <property type="term" value="F:DNA-binding transcription factor activity, RNA polymerase II-specific"/>
    <property type="evidence" value="ECO:0007669"/>
    <property type="project" value="TreeGrafter"/>
</dbReference>
<sequence>VGLSHVARRHHLSIKILPNCLVQVADGDAYGNRKVCTDPIPLCPNICGRPNPICGHPCPEKCHPGPSCPPCKLTAQITCRCGKSSKVISCSESAQSMLNKSSSAEFLCERICRKKKSCGRHKCNRKCCDVSRTLLLHHLICELV</sequence>
<keyword evidence="5" id="KW-0863">Zinc-finger</keyword>
<evidence type="ECO:0000259" key="10">
    <source>
        <dbReference type="SMART" id="SM00438"/>
    </source>
</evidence>
<evidence type="ECO:0000256" key="3">
    <source>
        <dbReference type="ARBA" id="ARBA00022723"/>
    </source>
</evidence>
<feature type="domain" description="NF-X1-type" evidence="10">
    <location>
        <begin position="118"/>
        <end position="143"/>
    </location>
</feature>
<dbReference type="PANTHER" id="PTHR12360:SF12">
    <property type="entry name" value="TRANSCRIPTIONAL REPRESSOR NF-X1"/>
    <property type="match status" value="1"/>
</dbReference>
<dbReference type="GO" id="GO:0005634">
    <property type="term" value="C:nucleus"/>
    <property type="evidence" value="ECO:0007669"/>
    <property type="project" value="UniProtKB-SubCell"/>
</dbReference>
<dbReference type="InterPro" id="IPR000967">
    <property type="entry name" value="Znf_NFX1"/>
</dbReference>
<dbReference type="WBParaSite" id="MCU_001527-RA">
    <property type="protein sequence ID" value="MCU_001527-RA"/>
    <property type="gene ID" value="MCU_001527"/>
</dbReference>
<evidence type="ECO:0000256" key="6">
    <source>
        <dbReference type="ARBA" id="ARBA00022833"/>
    </source>
</evidence>
<keyword evidence="8" id="KW-0804">Transcription</keyword>
<comment type="subcellular location">
    <subcellularLocation>
        <location evidence="1">Nucleus</location>
    </subcellularLocation>
</comment>
<keyword evidence="6" id="KW-0862">Zinc</keyword>
<keyword evidence="9" id="KW-0539">Nucleus</keyword>
<keyword evidence="4" id="KW-0677">Repeat</keyword>
<dbReference type="GO" id="GO:0000977">
    <property type="term" value="F:RNA polymerase II transcription regulatory region sequence-specific DNA binding"/>
    <property type="evidence" value="ECO:0007669"/>
    <property type="project" value="TreeGrafter"/>
</dbReference>
<accession>A0A5K3ENI2</accession>
<evidence type="ECO:0000313" key="11">
    <source>
        <dbReference type="WBParaSite" id="MCU_001527-RA"/>
    </source>
</evidence>
<evidence type="ECO:0000256" key="7">
    <source>
        <dbReference type="ARBA" id="ARBA00023015"/>
    </source>
</evidence>
<evidence type="ECO:0000256" key="9">
    <source>
        <dbReference type="ARBA" id="ARBA00023242"/>
    </source>
</evidence>
<dbReference type="AlphaFoldDB" id="A0A5K3ENI2"/>